<dbReference type="EMBL" id="JADGMS010000013">
    <property type="protein sequence ID" value="KAF9670838.1"/>
    <property type="molecule type" value="Genomic_DNA"/>
</dbReference>
<dbReference type="GO" id="GO:0032259">
    <property type="term" value="P:methylation"/>
    <property type="evidence" value="ECO:0007669"/>
    <property type="project" value="UniProtKB-KW"/>
</dbReference>
<dbReference type="InterPro" id="IPR016461">
    <property type="entry name" value="COMT-like"/>
</dbReference>
<evidence type="ECO:0000256" key="3">
    <source>
        <dbReference type="ARBA" id="ARBA00022691"/>
    </source>
</evidence>
<gene>
    <name evidence="7" type="ORF">SADUNF_Sadunf13G0110500</name>
</gene>
<dbReference type="Gene3D" id="3.40.50.150">
    <property type="entry name" value="Vaccinia Virus protein VP39"/>
    <property type="match status" value="1"/>
</dbReference>
<evidence type="ECO:0000313" key="7">
    <source>
        <dbReference type="EMBL" id="KAF9670838.1"/>
    </source>
</evidence>
<evidence type="ECO:0000259" key="5">
    <source>
        <dbReference type="Pfam" id="PF00891"/>
    </source>
</evidence>
<protein>
    <recommendedName>
        <fullName evidence="9">O-methyltransferase domain-containing protein</fullName>
    </recommendedName>
</protein>
<dbReference type="InterPro" id="IPR036388">
    <property type="entry name" value="WH-like_DNA-bd_sf"/>
</dbReference>
<evidence type="ECO:0000313" key="8">
    <source>
        <dbReference type="Proteomes" id="UP000657918"/>
    </source>
</evidence>
<evidence type="ECO:0008006" key="9">
    <source>
        <dbReference type="Google" id="ProtNLM"/>
    </source>
</evidence>
<dbReference type="Pfam" id="PF04727">
    <property type="entry name" value="ELMO_CED12"/>
    <property type="match status" value="1"/>
</dbReference>
<evidence type="ECO:0000256" key="4">
    <source>
        <dbReference type="ARBA" id="ARBA00038277"/>
    </source>
</evidence>
<dbReference type="FunFam" id="3.40.50.150:FF:000294">
    <property type="entry name" value="O-methyltransferase family protein"/>
    <property type="match status" value="1"/>
</dbReference>
<reference evidence="7 8" key="1">
    <citation type="submission" date="2020-10" db="EMBL/GenBank/DDBJ databases">
        <title>Plant Genome Project.</title>
        <authorList>
            <person name="Zhang R.-G."/>
        </authorList>
    </citation>
    <scope>NUCLEOTIDE SEQUENCE [LARGE SCALE GENOMIC DNA]</scope>
    <source>
        <strain evidence="7">FAFU-HL-1</strain>
        <tissue evidence="7">Leaf</tissue>
    </source>
</reference>
<dbReference type="Pfam" id="PF00891">
    <property type="entry name" value="Methyltransf_2"/>
    <property type="match status" value="1"/>
</dbReference>
<dbReference type="Pfam" id="PF17181">
    <property type="entry name" value="EPF"/>
    <property type="match status" value="1"/>
</dbReference>
<name>A0A835MV88_9ROSI</name>
<dbReference type="AlphaFoldDB" id="A0A835MV88"/>
<organism evidence="7 8">
    <name type="scientific">Salix dunnii</name>
    <dbReference type="NCBI Taxonomy" id="1413687"/>
    <lineage>
        <taxon>Eukaryota</taxon>
        <taxon>Viridiplantae</taxon>
        <taxon>Streptophyta</taxon>
        <taxon>Embryophyta</taxon>
        <taxon>Tracheophyta</taxon>
        <taxon>Spermatophyta</taxon>
        <taxon>Magnoliopsida</taxon>
        <taxon>eudicotyledons</taxon>
        <taxon>Gunneridae</taxon>
        <taxon>Pentapetalae</taxon>
        <taxon>rosids</taxon>
        <taxon>fabids</taxon>
        <taxon>Malpighiales</taxon>
        <taxon>Salicaceae</taxon>
        <taxon>Saliceae</taxon>
        <taxon>Salix</taxon>
    </lineage>
</organism>
<dbReference type="PROSITE" id="PS51683">
    <property type="entry name" value="SAM_OMT_II"/>
    <property type="match status" value="1"/>
</dbReference>
<accession>A0A835MV88</accession>
<keyword evidence="3" id="KW-0949">S-adenosyl-L-methionine</keyword>
<dbReference type="InterPro" id="IPR006816">
    <property type="entry name" value="ELMO_dom"/>
</dbReference>
<dbReference type="Proteomes" id="UP000657918">
    <property type="component" value="Unassembled WGS sequence"/>
</dbReference>
<dbReference type="InterPro" id="IPR029063">
    <property type="entry name" value="SAM-dependent_MTases_sf"/>
</dbReference>
<dbReference type="SUPFAM" id="SSF46785">
    <property type="entry name" value="Winged helix' DNA-binding domain"/>
    <property type="match status" value="1"/>
</dbReference>
<keyword evidence="2" id="KW-0808">Transferase</keyword>
<dbReference type="Gene3D" id="1.10.10.10">
    <property type="entry name" value="Winged helix-like DNA-binding domain superfamily/Winged helix DNA-binding domain"/>
    <property type="match status" value="1"/>
</dbReference>
<feature type="domain" description="O-methyltransferase C-terminal" evidence="5">
    <location>
        <begin position="403"/>
        <end position="609"/>
    </location>
</feature>
<sequence length="629" mass="70364">MLRLESCDCYHGHHHSTQPRIKDGTMEKPSFFRERRPTKRRGADTVQIAGSRLPDCSHACGSCTPCRLVMVSFICASIEEAETCPMAYKCMCSLLSSAHSLLLLLSKEFVSLSLSAVIGQFLMVVANAMVGPRSWIAGLFTRSSYKRNDKVLGFCLTPHLEQRLQKLQERMRTPFDETRPDHQEALRSLWIAAFPDIPLKGLISEQWKDMGWQGANPSTDFRLLFKQGGKRATWEYPFAVAGINVSFMLIQMLDLQSEKPRRLPGVTFVKLLGGGFTSNTNTIGEGTIFGRCSSNKRLTSIQPFVSIAFYSQVLLKCLEYLLGPVEHFGEPKGINSPSTDISYLARIMRYLVRKEIFTAHTPSDGGETLFGLNQKSRLLTHDSEGSLTSIVIMLHNPCLLEPWHHLSQCIKEGGTAFSKAHGCELWDLASRNPVVNRDFNEAMACTSKIMMRAILSHYKDGFNNIRSSVDVAGGIGGNVAEVVRAYPLIKGINLDLPHVVATAPEYEGVSHVAGNMFEAIPNADAIFIKRILHDWTDESCVEILRNCRKAIPEKTGKLIIVDIVLQTDYHCDPLDDVRMEMDLVMFAVTSGGKERTEQEWKKLLEEGGFPRYKIIKIPALESIIEAFPE</sequence>
<keyword evidence="1" id="KW-0489">Methyltransferase</keyword>
<dbReference type="GO" id="GO:0008171">
    <property type="term" value="F:O-methyltransferase activity"/>
    <property type="evidence" value="ECO:0007669"/>
    <property type="project" value="InterPro"/>
</dbReference>
<dbReference type="SUPFAM" id="SSF53335">
    <property type="entry name" value="S-adenosyl-L-methionine-dependent methyltransferases"/>
    <property type="match status" value="1"/>
</dbReference>
<evidence type="ECO:0000259" key="6">
    <source>
        <dbReference type="Pfam" id="PF04727"/>
    </source>
</evidence>
<comment type="similarity">
    <text evidence="4">Belongs to the class I-like SAM-binding methyltransferase superfamily. Cation-independent O-methyltransferase family.</text>
</comment>
<feature type="domain" description="ELMO" evidence="6">
    <location>
        <begin position="165"/>
        <end position="222"/>
    </location>
</feature>
<dbReference type="InterPro" id="IPR036390">
    <property type="entry name" value="WH_DNA-bd_sf"/>
</dbReference>
<keyword evidence="8" id="KW-1185">Reference proteome</keyword>
<evidence type="ECO:0000256" key="1">
    <source>
        <dbReference type="ARBA" id="ARBA00022603"/>
    </source>
</evidence>
<proteinExistence type="inferred from homology"/>
<dbReference type="OrthoDB" id="1606438at2759"/>
<comment type="caution">
    <text evidence="7">The sequence shown here is derived from an EMBL/GenBank/DDBJ whole genome shotgun (WGS) entry which is preliminary data.</text>
</comment>
<evidence type="ECO:0000256" key="2">
    <source>
        <dbReference type="ARBA" id="ARBA00022679"/>
    </source>
</evidence>
<dbReference type="InterPro" id="IPR001077">
    <property type="entry name" value="COMT_C"/>
</dbReference>
<dbReference type="PANTHER" id="PTHR11746">
    <property type="entry name" value="O-METHYLTRANSFERASE"/>
    <property type="match status" value="1"/>
</dbReference>